<feature type="transmembrane region" description="Helical" evidence="2">
    <location>
        <begin position="98"/>
        <end position="120"/>
    </location>
</feature>
<evidence type="ECO:0000313" key="4">
    <source>
        <dbReference type="Proteomes" id="UP001408789"/>
    </source>
</evidence>
<dbReference type="PANTHER" id="PTHR46631:SF4">
    <property type="entry name" value="OS06G0359400 PROTEIN"/>
    <property type="match status" value="1"/>
</dbReference>
<accession>A0AAP0DSH5</accession>
<evidence type="ECO:0000256" key="2">
    <source>
        <dbReference type="SAM" id="Phobius"/>
    </source>
</evidence>
<gene>
    <name evidence="3" type="ORF">SSX86_002244</name>
</gene>
<name>A0AAP0DSH5_9ASTR</name>
<evidence type="ECO:0000256" key="1">
    <source>
        <dbReference type="SAM" id="MobiDB-lite"/>
    </source>
</evidence>
<comment type="caution">
    <text evidence="3">The sequence shown here is derived from an EMBL/GenBank/DDBJ whole genome shotgun (WGS) entry which is preliminary data.</text>
</comment>
<dbReference type="EMBL" id="JBCNJP010000006">
    <property type="protein sequence ID" value="KAK9078187.1"/>
    <property type="molecule type" value="Genomic_DNA"/>
</dbReference>
<feature type="transmembrane region" description="Helical" evidence="2">
    <location>
        <begin position="132"/>
        <end position="151"/>
    </location>
</feature>
<evidence type="ECO:0000313" key="3">
    <source>
        <dbReference type="EMBL" id="KAK9078187.1"/>
    </source>
</evidence>
<dbReference type="AlphaFoldDB" id="A0AAP0DSH5"/>
<keyword evidence="2" id="KW-0812">Transmembrane</keyword>
<feature type="compositionally biased region" description="Pro residues" evidence="1">
    <location>
        <begin position="50"/>
        <end position="63"/>
    </location>
</feature>
<reference evidence="3 4" key="1">
    <citation type="submission" date="2024-04" db="EMBL/GenBank/DDBJ databases">
        <title>The reference genome of an endangered Asteraceae, Deinandra increscens subsp. villosa, native to the Central Coast of California.</title>
        <authorList>
            <person name="Guilliams M."/>
            <person name="Hasenstab-Lehman K."/>
            <person name="Meyer R."/>
            <person name="Mcevoy S."/>
        </authorList>
    </citation>
    <scope>NUCLEOTIDE SEQUENCE [LARGE SCALE GENOMIC DNA]</scope>
    <source>
        <tissue evidence="3">Leaf</tissue>
    </source>
</reference>
<keyword evidence="4" id="KW-1185">Reference proteome</keyword>
<dbReference type="PANTHER" id="PTHR46631">
    <property type="entry name" value="60S RIBOSOMAL PROTEIN L18A-LIKE"/>
    <property type="match status" value="1"/>
</dbReference>
<evidence type="ECO:0008006" key="5">
    <source>
        <dbReference type="Google" id="ProtNLM"/>
    </source>
</evidence>
<proteinExistence type="predicted"/>
<keyword evidence="2" id="KW-1133">Transmembrane helix</keyword>
<protein>
    <recommendedName>
        <fullName evidence="5">60S ribosomal protein L18a-like protein</fullName>
    </recommendedName>
</protein>
<dbReference type="Proteomes" id="UP001408789">
    <property type="component" value="Unassembled WGS sequence"/>
</dbReference>
<dbReference type="InterPro" id="IPR044804">
    <property type="entry name" value="Ribosomal_eL20z-like"/>
</dbReference>
<organism evidence="3 4">
    <name type="scientific">Deinandra increscens subsp. villosa</name>
    <dbReference type="NCBI Taxonomy" id="3103831"/>
    <lineage>
        <taxon>Eukaryota</taxon>
        <taxon>Viridiplantae</taxon>
        <taxon>Streptophyta</taxon>
        <taxon>Embryophyta</taxon>
        <taxon>Tracheophyta</taxon>
        <taxon>Spermatophyta</taxon>
        <taxon>Magnoliopsida</taxon>
        <taxon>eudicotyledons</taxon>
        <taxon>Gunneridae</taxon>
        <taxon>Pentapetalae</taxon>
        <taxon>asterids</taxon>
        <taxon>campanulids</taxon>
        <taxon>Asterales</taxon>
        <taxon>Asteraceae</taxon>
        <taxon>Asteroideae</taxon>
        <taxon>Heliantheae alliance</taxon>
        <taxon>Madieae</taxon>
        <taxon>Madiinae</taxon>
        <taxon>Deinandra</taxon>
    </lineage>
</organism>
<keyword evidence="2" id="KW-0472">Membrane</keyword>
<feature type="region of interest" description="Disordered" evidence="1">
    <location>
        <begin position="1"/>
        <end position="63"/>
    </location>
</feature>
<sequence length="153" mass="16596">MSDSQKDSSNQQPYQHHQDQQQPPPPPPHQYGTFQGVHNYPPQPVIGFPQPVPPPGAPGGPPVDPYVHGYQAVPGYAVVEGRPAREGRLPCCGIGIGWFLFILGFFFAAIPWYLGAFILLCAQYDNREKPGYVACLIAAIIGAIAVIFGVTSR</sequence>